<evidence type="ECO:0008006" key="11">
    <source>
        <dbReference type="Google" id="ProtNLM"/>
    </source>
</evidence>
<keyword evidence="5" id="KW-0811">Translocation</keyword>
<keyword evidence="10" id="KW-1185">Reference proteome</keyword>
<evidence type="ECO:0000256" key="5">
    <source>
        <dbReference type="ARBA" id="ARBA00023010"/>
    </source>
</evidence>
<dbReference type="InterPro" id="IPR037700">
    <property type="entry name" value="NUP88/NUP82"/>
</dbReference>
<dbReference type="GO" id="GO:0000055">
    <property type="term" value="P:ribosomal large subunit export from nucleus"/>
    <property type="evidence" value="ECO:0007669"/>
    <property type="project" value="InterPro"/>
</dbReference>
<dbReference type="GO" id="GO:0006606">
    <property type="term" value="P:protein import into nucleus"/>
    <property type="evidence" value="ECO:0007669"/>
    <property type="project" value="TreeGrafter"/>
</dbReference>
<evidence type="ECO:0000313" key="9">
    <source>
        <dbReference type="EMBL" id="OCK85256.1"/>
    </source>
</evidence>
<evidence type="ECO:0000256" key="1">
    <source>
        <dbReference type="ARBA" id="ARBA00004567"/>
    </source>
</evidence>
<evidence type="ECO:0000256" key="4">
    <source>
        <dbReference type="ARBA" id="ARBA00022927"/>
    </source>
</evidence>
<keyword evidence="4" id="KW-0653">Protein transport</keyword>
<keyword evidence="2" id="KW-0813">Transport</keyword>
<evidence type="ECO:0000256" key="3">
    <source>
        <dbReference type="ARBA" id="ARBA00022816"/>
    </source>
</evidence>
<keyword evidence="7" id="KW-0539">Nucleus</keyword>
<keyword evidence="8" id="KW-0175">Coiled coil</keyword>
<dbReference type="OrthoDB" id="341482at2759"/>
<evidence type="ECO:0000256" key="2">
    <source>
        <dbReference type="ARBA" id="ARBA00022448"/>
    </source>
</evidence>
<evidence type="ECO:0000256" key="8">
    <source>
        <dbReference type="SAM" id="Coils"/>
    </source>
</evidence>
<protein>
    <recommendedName>
        <fullName evidence="11">Nucleoporin Nup82</fullName>
    </recommendedName>
</protein>
<proteinExistence type="predicted"/>
<organism evidence="9 10">
    <name type="scientific">Lepidopterella palustris CBS 459.81</name>
    <dbReference type="NCBI Taxonomy" id="1314670"/>
    <lineage>
        <taxon>Eukaryota</taxon>
        <taxon>Fungi</taxon>
        <taxon>Dikarya</taxon>
        <taxon>Ascomycota</taxon>
        <taxon>Pezizomycotina</taxon>
        <taxon>Dothideomycetes</taxon>
        <taxon>Pleosporomycetidae</taxon>
        <taxon>Mytilinidiales</taxon>
        <taxon>Argynnaceae</taxon>
        <taxon>Lepidopterella</taxon>
    </lineage>
</organism>
<gene>
    <name evidence="9" type="ORF">K432DRAFT_413447</name>
</gene>
<reference evidence="9 10" key="1">
    <citation type="journal article" date="2016" name="Nat. Commun.">
        <title>Ectomycorrhizal ecology is imprinted in the genome of the dominant symbiotic fungus Cenococcum geophilum.</title>
        <authorList>
            <consortium name="DOE Joint Genome Institute"/>
            <person name="Peter M."/>
            <person name="Kohler A."/>
            <person name="Ohm R.A."/>
            <person name="Kuo A."/>
            <person name="Krutzmann J."/>
            <person name="Morin E."/>
            <person name="Arend M."/>
            <person name="Barry K.W."/>
            <person name="Binder M."/>
            <person name="Choi C."/>
            <person name="Clum A."/>
            <person name="Copeland A."/>
            <person name="Grisel N."/>
            <person name="Haridas S."/>
            <person name="Kipfer T."/>
            <person name="LaButti K."/>
            <person name="Lindquist E."/>
            <person name="Lipzen A."/>
            <person name="Maire R."/>
            <person name="Meier B."/>
            <person name="Mihaltcheva S."/>
            <person name="Molinier V."/>
            <person name="Murat C."/>
            <person name="Poggeler S."/>
            <person name="Quandt C.A."/>
            <person name="Sperisen C."/>
            <person name="Tritt A."/>
            <person name="Tisserant E."/>
            <person name="Crous P.W."/>
            <person name="Henrissat B."/>
            <person name="Nehls U."/>
            <person name="Egli S."/>
            <person name="Spatafora J.W."/>
            <person name="Grigoriev I.V."/>
            <person name="Martin F.M."/>
        </authorList>
    </citation>
    <scope>NUCLEOTIDE SEQUENCE [LARGE SCALE GENOMIC DNA]</scope>
    <source>
        <strain evidence="9 10">CBS 459.81</strain>
    </source>
</reference>
<dbReference type="GO" id="GO:0005643">
    <property type="term" value="C:nuclear pore"/>
    <property type="evidence" value="ECO:0007669"/>
    <property type="project" value="UniProtKB-SubCell"/>
</dbReference>
<dbReference type="PANTHER" id="PTHR13257">
    <property type="entry name" value="NUCLEOPORIN NUP84-RELATED"/>
    <property type="match status" value="1"/>
</dbReference>
<dbReference type="EMBL" id="KV744822">
    <property type="protein sequence ID" value="OCK85256.1"/>
    <property type="molecule type" value="Genomic_DNA"/>
</dbReference>
<feature type="coiled-coil region" evidence="8">
    <location>
        <begin position="750"/>
        <end position="777"/>
    </location>
</feature>
<dbReference type="GO" id="GO:0017056">
    <property type="term" value="F:structural constituent of nuclear pore"/>
    <property type="evidence" value="ECO:0007669"/>
    <property type="project" value="InterPro"/>
</dbReference>
<dbReference type="PANTHER" id="PTHR13257:SF0">
    <property type="entry name" value="NUCLEAR PORE COMPLEX PROTEIN NUP88"/>
    <property type="match status" value="1"/>
</dbReference>
<dbReference type="GO" id="GO:0000056">
    <property type="term" value="P:ribosomal small subunit export from nucleus"/>
    <property type="evidence" value="ECO:0007669"/>
    <property type="project" value="InterPro"/>
</dbReference>
<name>A0A8E2EK18_9PEZI</name>
<dbReference type="Proteomes" id="UP000250266">
    <property type="component" value="Unassembled WGS sequence"/>
</dbReference>
<evidence type="ECO:0000256" key="7">
    <source>
        <dbReference type="ARBA" id="ARBA00023242"/>
    </source>
</evidence>
<dbReference type="AlphaFoldDB" id="A0A8E2EK18"/>
<sequence length="895" mass="99731">MPKVLSYTPSWLSRPSPGFDLFAANSNAPTKAPNGLGKATEYSGPLRTIATRNSEVFVAVGNEIRWSDLVLLQETDKASRSRFSRSQSRSERTAYEDDVGFYRVSSSSNSSSQPRLTRVTKVLKVSIHRPIKQLVISPQGEYMAITTSHTAYIAVLPDSALLNSEDTSVLKLKTFQLGPTAHVLEQPPIASVIWHPLGYRGRCLVTVTTDAVVRLWELNRADRSTFNEPALAIDLKKLANATSADDNLSASKYGATKGFSPDSVELEVASACFGGSPRSQDAVHGWAPMTLWVAMKEGDVYALCPLIPSKWQLNRTSSGAAVIETLTTSINSRYASLEDQLDISEDERRSSTQQLSWLSDIIYQEHLIEDGLLGEAYDVYSRPTSTPPIPKLQGPFSLVPELDEDFELADIIVSGFKILGDDLEEAKSEGLPASVVCLLTTSCEVHICLDLDGIEGRWLPSGKSQQLFLDADPEHDLLVFETVKLLEHGNETTLEPSHPSITIDVNSDNSFFVTHDGGISYLSMASWMQKLERELSNAQSEGAEFRLNVFMEGAQTRVESTICIPKDLHQGNGQPIASCVIIEDSDIGYFLLTTVQGEPYAATLDSSNDELPFDDSAVERYMAFDDEALPQRLELRQSYQAPRTFWKKSELATFIEERVPARRKNTLKDEVRLSPATLELLMNAHRILSQETHQLGLAAADLFRRCERLKDEFNGQIFRAAKLTARIDGVTGDDEEGYEGSEDDERVVGSARIEQRLEEAKAKQTELVARHDQIRKKLAKIGGRDLSEQEQAWIAEIEKIYRSVEGSTSAADHSQKSEDFATWQRIEEVRRLKEELLAQAKETGPGLKDDVNFAIKVPREYRNQRMAHVQEMLDRETSMVDAVSERMSRLNILIS</sequence>
<dbReference type="GO" id="GO:0006406">
    <property type="term" value="P:mRNA export from nucleus"/>
    <property type="evidence" value="ECO:0007669"/>
    <property type="project" value="TreeGrafter"/>
</dbReference>
<comment type="subcellular location">
    <subcellularLocation>
        <location evidence="1">Nucleus</location>
        <location evidence="1">Nuclear pore complex</location>
    </subcellularLocation>
</comment>
<accession>A0A8E2EK18</accession>
<keyword evidence="6" id="KW-0906">Nuclear pore complex</keyword>
<evidence type="ECO:0000313" key="10">
    <source>
        <dbReference type="Proteomes" id="UP000250266"/>
    </source>
</evidence>
<evidence type="ECO:0000256" key="6">
    <source>
        <dbReference type="ARBA" id="ARBA00023132"/>
    </source>
</evidence>
<keyword evidence="3" id="KW-0509">mRNA transport</keyword>